<comment type="similarity">
    <text evidence="1">Belongs to the short-chain dehydrogenases/reductases (SDR) family.</text>
</comment>
<dbReference type="SMART" id="SM00822">
    <property type="entry name" value="PKS_KR"/>
    <property type="match status" value="1"/>
</dbReference>
<reference evidence="4 5" key="1">
    <citation type="submission" date="2024-06" db="EMBL/GenBank/DDBJ databases">
        <title>Novosphingobium rhizovicinus M1R2S20.</title>
        <authorList>
            <person name="Sun J.-Q."/>
        </authorList>
    </citation>
    <scope>NUCLEOTIDE SEQUENCE [LARGE SCALE GENOMIC DNA]</scope>
    <source>
        <strain evidence="4 5">M1R2S20</strain>
    </source>
</reference>
<sequence>MSTMQLEGMTALVSGASQGIGYATARLLAEDGARVVMMSRKAAPLEEARDRLRSEVPGALIETCAGNATSEADVRAALDQAHRLAGRLDIVVSVVGEPVFKPLLMRELEEVRREFDINFASAFLAVRHAAPLMKAGGSIICVSSAAAVQAGWGLSIYGSAKAAVERFVRAAAFELGGAGIRVNAVRPGLTLPPERETEFAQMVREYVSETPLRRVGRPEDVARAVRFLAGPDAGWVTGQTLSADGGLEQGKAPDPMDDFFGKDAMDEIRAGRVLQTNT</sequence>
<dbReference type="InterPro" id="IPR002347">
    <property type="entry name" value="SDR_fam"/>
</dbReference>
<feature type="domain" description="Ketoreductase" evidence="3">
    <location>
        <begin position="9"/>
        <end position="190"/>
    </location>
</feature>
<evidence type="ECO:0000259" key="3">
    <source>
        <dbReference type="SMART" id="SM00822"/>
    </source>
</evidence>
<comment type="caution">
    <text evidence="4">The sequence shown here is derived from an EMBL/GenBank/DDBJ whole genome shotgun (WGS) entry which is preliminary data.</text>
</comment>
<dbReference type="EC" id="1.1.1.-" evidence="4"/>
<dbReference type="Pfam" id="PF13561">
    <property type="entry name" value="adh_short_C2"/>
    <property type="match status" value="1"/>
</dbReference>
<evidence type="ECO:0000256" key="2">
    <source>
        <dbReference type="ARBA" id="ARBA00023002"/>
    </source>
</evidence>
<dbReference type="EMBL" id="JBFNXR010000052">
    <property type="protein sequence ID" value="MEW9856455.1"/>
    <property type="molecule type" value="Genomic_DNA"/>
</dbReference>
<dbReference type="InterPro" id="IPR057326">
    <property type="entry name" value="KR_dom"/>
</dbReference>
<dbReference type="Proteomes" id="UP001556118">
    <property type="component" value="Unassembled WGS sequence"/>
</dbReference>
<dbReference type="InterPro" id="IPR036291">
    <property type="entry name" value="NAD(P)-bd_dom_sf"/>
</dbReference>
<accession>A0ABV3REG0</accession>
<name>A0ABV3REG0_9SPHN</name>
<keyword evidence="5" id="KW-1185">Reference proteome</keyword>
<protein>
    <submittedName>
        <fullName evidence="4">SDR family NAD(P)-dependent oxidoreductase</fullName>
        <ecNumber evidence="4">1.1.1.-</ecNumber>
    </submittedName>
</protein>
<dbReference type="RefSeq" id="WP_367774905.1">
    <property type="nucleotide sequence ID" value="NZ_JBFNXR010000052.1"/>
</dbReference>
<keyword evidence="2 4" id="KW-0560">Oxidoreductase</keyword>
<dbReference type="PANTHER" id="PTHR43639">
    <property type="entry name" value="OXIDOREDUCTASE, SHORT-CHAIN DEHYDROGENASE/REDUCTASE FAMILY (AFU_ORTHOLOGUE AFUA_5G02870)"/>
    <property type="match status" value="1"/>
</dbReference>
<dbReference type="SUPFAM" id="SSF51735">
    <property type="entry name" value="NAD(P)-binding Rossmann-fold domains"/>
    <property type="match status" value="1"/>
</dbReference>
<dbReference type="GO" id="GO:0016491">
    <property type="term" value="F:oxidoreductase activity"/>
    <property type="evidence" value="ECO:0007669"/>
    <property type="project" value="UniProtKB-KW"/>
</dbReference>
<dbReference type="CDD" id="cd05233">
    <property type="entry name" value="SDR_c"/>
    <property type="match status" value="1"/>
</dbReference>
<dbReference type="PANTHER" id="PTHR43639:SF1">
    <property type="entry name" value="SHORT-CHAIN DEHYDROGENASE_REDUCTASE FAMILY PROTEIN"/>
    <property type="match status" value="1"/>
</dbReference>
<dbReference type="PRINTS" id="PR00081">
    <property type="entry name" value="GDHRDH"/>
</dbReference>
<organism evidence="4 5">
    <name type="scientific">Novosphingobium rhizovicinum</name>
    <dbReference type="NCBI Taxonomy" id="3228928"/>
    <lineage>
        <taxon>Bacteria</taxon>
        <taxon>Pseudomonadati</taxon>
        <taxon>Pseudomonadota</taxon>
        <taxon>Alphaproteobacteria</taxon>
        <taxon>Sphingomonadales</taxon>
        <taxon>Sphingomonadaceae</taxon>
        <taxon>Novosphingobium</taxon>
    </lineage>
</organism>
<proteinExistence type="inferred from homology"/>
<dbReference type="PROSITE" id="PS00061">
    <property type="entry name" value="ADH_SHORT"/>
    <property type="match status" value="1"/>
</dbReference>
<evidence type="ECO:0000313" key="4">
    <source>
        <dbReference type="EMBL" id="MEW9856455.1"/>
    </source>
</evidence>
<dbReference type="Gene3D" id="3.40.50.720">
    <property type="entry name" value="NAD(P)-binding Rossmann-like Domain"/>
    <property type="match status" value="1"/>
</dbReference>
<evidence type="ECO:0000313" key="5">
    <source>
        <dbReference type="Proteomes" id="UP001556118"/>
    </source>
</evidence>
<gene>
    <name evidence="4" type="ORF">ABUH87_15050</name>
</gene>
<evidence type="ECO:0000256" key="1">
    <source>
        <dbReference type="ARBA" id="ARBA00006484"/>
    </source>
</evidence>
<dbReference type="InterPro" id="IPR020904">
    <property type="entry name" value="Sc_DH/Rdtase_CS"/>
</dbReference>